<reference evidence="3 4" key="2">
    <citation type="submission" date="2025-04" db="UniProtKB">
        <authorList>
            <consortium name="RefSeq"/>
        </authorList>
    </citation>
    <scope>IDENTIFICATION</scope>
    <source>
        <tissue evidence="3 4">Whole body</tissue>
    </source>
</reference>
<dbReference type="Proteomes" id="UP000694846">
    <property type="component" value="Unplaced"/>
</dbReference>
<evidence type="ECO:0000313" key="3">
    <source>
        <dbReference type="RefSeq" id="XP_025416260.1"/>
    </source>
</evidence>
<evidence type="ECO:0000313" key="2">
    <source>
        <dbReference type="Proteomes" id="UP000694846"/>
    </source>
</evidence>
<dbReference type="RefSeq" id="XP_025416260.1">
    <property type="nucleotide sequence ID" value="XM_025560475.1"/>
</dbReference>
<protein>
    <submittedName>
        <fullName evidence="3 4">Uncharacterized protein LOC112687644</fullName>
    </submittedName>
</protein>
<dbReference type="EMBL" id="GGMS01016574">
    <property type="protein sequence ID" value="MBY85777.1"/>
    <property type="molecule type" value="Transcribed_RNA"/>
</dbReference>
<dbReference type="RefSeq" id="XP_025416262.1">
    <property type="nucleotide sequence ID" value="XM_025560477.1"/>
</dbReference>
<evidence type="ECO:0000313" key="4">
    <source>
        <dbReference type="RefSeq" id="XP_025416262.1"/>
    </source>
</evidence>
<evidence type="ECO:0000313" key="1">
    <source>
        <dbReference type="EMBL" id="MBY85777.1"/>
    </source>
</evidence>
<dbReference type="RefSeq" id="XP_025416263.1">
    <property type="nucleotide sequence ID" value="XM_025560478.1"/>
</dbReference>
<gene>
    <name evidence="3 4 5" type="primary">LOC112687644</name>
    <name evidence="1" type="ORF">g.139201</name>
</gene>
<dbReference type="AlphaFoldDB" id="A0A2S2R6U5"/>
<name>A0A2S2R6U5_9HEMI</name>
<organism evidence="1">
    <name type="scientific">Sipha flava</name>
    <name type="common">yellow sugarcane aphid</name>
    <dbReference type="NCBI Taxonomy" id="143950"/>
    <lineage>
        <taxon>Eukaryota</taxon>
        <taxon>Metazoa</taxon>
        <taxon>Ecdysozoa</taxon>
        <taxon>Arthropoda</taxon>
        <taxon>Hexapoda</taxon>
        <taxon>Insecta</taxon>
        <taxon>Pterygota</taxon>
        <taxon>Neoptera</taxon>
        <taxon>Paraneoptera</taxon>
        <taxon>Hemiptera</taxon>
        <taxon>Sternorrhyncha</taxon>
        <taxon>Aphidomorpha</taxon>
        <taxon>Aphidoidea</taxon>
        <taxon>Aphididae</taxon>
        <taxon>Sipha</taxon>
    </lineage>
</organism>
<evidence type="ECO:0000313" key="5">
    <source>
        <dbReference type="RefSeq" id="XP_025416263.1"/>
    </source>
</evidence>
<sequence length="171" mass="19833">MSDINSIPSPILCKLSNTTCKTFTPCRTIGLKRKSSSTPSYKNELKKTKLLNETRKCIQFDEDVKSIKTKTKDKSNSITSYKRDMKHISVLEKQRKIENLKSEIKNSEQHNLDEIHKLSKKWLMVCQEAIMSLFNQLNGNPNHITIKDLITSLNIDPDLIHFDSDNQEFYQ</sequence>
<reference evidence="1" key="1">
    <citation type="submission" date="2018-04" db="EMBL/GenBank/DDBJ databases">
        <title>Transcriptome assembly of Sipha flava.</title>
        <authorList>
            <person name="Scully E.D."/>
            <person name="Geib S.M."/>
            <person name="Palmer N.A."/>
            <person name="Koch K."/>
            <person name="Bradshaw J."/>
            <person name="Heng-Moss T."/>
            <person name="Sarath G."/>
        </authorList>
    </citation>
    <scope>NUCLEOTIDE SEQUENCE</scope>
</reference>
<keyword evidence="2" id="KW-1185">Reference proteome</keyword>
<dbReference type="OrthoDB" id="10051617at2759"/>
<dbReference type="GeneID" id="112687644"/>
<accession>A0A2S2R6U5</accession>
<proteinExistence type="predicted"/>